<dbReference type="Pfam" id="PF19150">
    <property type="entry name" value="DUF5832"/>
    <property type="match status" value="1"/>
</dbReference>
<evidence type="ECO:0000313" key="2">
    <source>
        <dbReference type="EMBL" id="QHU14879.1"/>
    </source>
</evidence>
<protein>
    <submittedName>
        <fullName evidence="2">Uncharacterized protein</fullName>
    </submittedName>
</protein>
<sequence length="328" mass="37806">MSERKSGVTYQKNTDGSANAKYVDLLEEDKAISGQKFVCVSFVSPENILVQKNHFLFQEFLKHYDFSKSTEKFTQFLNFVAYKHNMEFDDLMKDFQEYVKSEADDFPKNHVSDEYKNFLDVNEERLSDEFNKVHDFQTSVRGLKIRGTYSTQEEAELRCKLLREVDPNHNVYVGPVGMWMPWEPEAYKTGRVEYLEEELNQLMNEKNKNEADAKQQFEKRIVEAKRQAIAENKKLAKESGNKLTQNVDKDGNLVGINNTIENVFENKEEVSSADIRKELFEGGNIERGGAVKDAIERGLIDADSSETALNNVNISISEKKDDDENTEN</sequence>
<reference evidence="2" key="1">
    <citation type="journal article" date="2020" name="Nature">
        <title>Giant virus diversity and host interactions through global metagenomics.</title>
        <authorList>
            <person name="Schulz F."/>
            <person name="Roux S."/>
            <person name="Paez-Espino D."/>
            <person name="Jungbluth S."/>
            <person name="Walsh D.A."/>
            <person name="Denef V.J."/>
            <person name="McMahon K.D."/>
            <person name="Konstantinidis K.T."/>
            <person name="Eloe-Fadrosh E.A."/>
            <person name="Kyrpides N.C."/>
            <person name="Woyke T."/>
        </authorList>
    </citation>
    <scope>NUCLEOTIDE SEQUENCE</scope>
    <source>
        <strain evidence="2">GVMAG-S-1102244-55</strain>
    </source>
</reference>
<proteinExistence type="predicted"/>
<organism evidence="2">
    <name type="scientific">viral metagenome</name>
    <dbReference type="NCBI Taxonomy" id="1070528"/>
    <lineage>
        <taxon>unclassified sequences</taxon>
        <taxon>metagenomes</taxon>
        <taxon>organismal metagenomes</taxon>
    </lineage>
</organism>
<keyword evidence="1" id="KW-0175">Coiled coil</keyword>
<evidence type="ECO:0000256" key="1">
    <source>
        <dbReference type="SAM" id="Coils"/>
    </source>
</evidence>
<dbReference type="EMBL" id="MN740847">
    <property type="protein sequence ID" value="QHU14879.1"/>
    <property type="molecule type" value="Genomic_DNA"/>
</dbReference>
<dbReference type="AlphaFoldDB" id="A0A6C0KB29"/>
<name>A0A6C0KB29_9ZZZZ</name>
<feature type="coiled-coil region" evidence="1">
    <location>
        <begin position="192"/>
        <end position="234"/>
    </location>
</feature>
<dbReference type="InterPro" id="IPR043872">
    <property type="entry name" value="DUF5832"/>
</dbReference>
<accession>A0A6C0KB29</accession>